<reference evidence="1 2" key="1">
    <citation type="journal article" date="2008" name="Nat. Biotechnol.">
        <title>Genome sequencing and analysis of the filamentous fungus Penicillium chrysogenum.</title>
        <authorList>
            <person name="van den Berg M.A."/>
            <person name="Albang R."/>
            <person name="Albermann K."/>
            <person name="Badger J.H."/>
            <person name="Daran J.-M."/>
            <person name="Driessen A.J.M."/>
            <person name="Garcia-Estrada C."/>
            <person name="Fedorova N.D."/>
            <person name="Harris D.M."/>
            <person name="Heijne W.H.M."/>
            <person name="Joardar V.S."/>
            <person name="Kiel J.A.K.W."/>
            <person name="Kovalchuk A."/>
            <person name="Martin J.F."/>
            <person name="Nierman W.C."/>
            <person name="Nijland J.G."/>
            <person name="Pronk J.T."/>
            <person name="Roubos J.A."/>
            <person name="van der Klei I.J."/>
            <person name="van Peij N.N.M.E."/>
            <person name="Veenhuis M."/>
            <person name="von Doehren H."/>
            <person name="Wagner C."/>
            <person name="Wortman J.R."/>
            <person name="Bovenberg R.A.L."/>
        </authorList>
    </citation>
    <scope>NUCLEOTIDE SEQUENCE [LARGE SCALE GENOMIC DNA]</scope>
    <source>
        <strain evidence="2">ATCC 28089 / DSM 1075 / NRRL 1951 / Wisconsin 54-1255</strain>
    </source>
</reference>
<evidence type="ECO:0000313" key="2">
    <source>
        <dbReference type="Proteomes" id="UP000000724"/>
    </source>
</evidence>
<dbReference type="Proteomes" id="UP000000724">
    <property type="component" value="Contig Pc00c22"/>
</dbReference>
<dbReference type="HOGENOM" id="CLU_1928310_0_0_1"/>
<protein>
    <submittedName>
        <fullName evidence="1">Uncharacterized protein</fullName>
    </submittedName>
</protein>
<gene>
    <name evidence="1" type="ORF">Pc22g10790</name>
    <name evidence="1" type="ORF">PCH_Pc22g10790</name>
</gene>
<organism evidence="1 2">
    <name type="scientific">Penicillium rubens (strain ATCC 28089 / DSM 1075 / NRRL 1951 / Wisconsin 54-1255)</name>
    <name type="common">Penicillium chrysogenum</name>
    <dbReference type="NCBI Taxonomy" id="500485"/>
    <lineage>
        <taxon>Eukaryota</taxon>
        <taxon>Fungi</taxon>
        <taxon>Dikarya</taxon>
        <taxon>Ascomycota</taxon>
        <taxon>Pezizomycotina</taxon>
        <taxon>Eurotiomycetes</taxon>
        <taxon>Eurotiomycetidae</taxon>
        <taxon>Eurotiales</taxon>
        <taxon>Aspergillaceae</taxon>
        <taxon>Penicillium</taxon>
        <taxon>Penicillium chrysogenum species complex</taxon>
    </lineage>
</organism>
<proteinExistence type="predicted"/>
<accession>B6HVX9</accession>
<keyword evidence="2" id="KW-1185">Reference proteome</keyword>
<name>B6HVX9_PENRW</name>
<evidence type="ECO:0000313" key="1">
    <source>
        <dbReference type="EMBL" id="CAP98367.1"/>
    </source>
</evidence>
<dbReference type="VEuPathDB" id="FungiDB:PCH_Pc22g10790"/>
<dbReference type="AlphaFoldDB" id="B6HVX9"/>
<dbReference type="EMBL" id="AM920437">
    <property type="protein sequence ID" value="CAP98367.1"/>
    <property type="molecule type" value="Genomic_DNA"/>
</dbReference>
<sequence length="131" mass="14773">MRYLIRKAVKLMPSFLGRGGGCYYLRGGWLPAGIPKNAKTVIIRILHVQPLILPIRIGRKYVFDVFLEYSIILPYSLGIRTDSKYLQSIHRVLDLTLTTTPYIPLTLGDSLGDPLNSRGAGNKPPSKRYTR</sequence>